<dbReference type="SUPFAM" id="SSF101960">
    <property type="entry name" value="Stabilizer of iron transporter SufD"/>
    <property type="match status" value="1"/>
</dbReference>
<dbReference type="InterPro" id="IPR011542">
    <property type="entry name" value="SUF_FeS_clus_asmbl_SufD"/>
</dbReference>
<dbReference type="OrthoDB" id="9768262at2"/>
<name>A0A401U998_9BACT</name>
<dbReference type="InterPro" id="IPR045595">
    <property type="entry name" value="SufBD_N"/>
</dbReference>
<evidence type="ECO:0000256" key="1">
    <source>
        <dbReference type="ARBA" id="ARBA00043967"/>
    </source>
</evidence>
<protein>
    <submittedName>
        <fullName evidence="4">Fe-S cluster assembly protein SufD</fullName>
    </submittedName>
</protein>
<comment type="caution">
    <text evidence="4">The sequence shown here is derived from an EMBL/GenBank/DDBJ whole genome shotgun (WGS) entry which is preliminary data.</text>
</comment>
<keyword evidence="5" id="KW-1185">Reference proteome</keyword>
<feature type="domain" description="SUF system FeS cluster assembly SufBD N-terminal" evidence="3">
    <location>
        <begin position="21"/>
        <end position="161"/>
    </location>
</feature>
<dbReference type="InterPro" id="IPR037284">
    <property type="entry name" value="SUF_FeS_clus_asmbl_SufBD_sf"/>
</dbReference>
<dbReference type="RefSeq" id="WP_127122120.1">
    <property type="nucleotide sequence ID" value="NZ_BHXQ01000003.1"/>
</dbReference>
<evidence type="ECO:0000259" key="3">
    <source>
        <dbReference type="Pfam" id="PF19295"/>
    </source>
</evidence>
<dbReference type="NCBIfam" id="TIGR01981">
    <property type="entry name" value="sufD"/>
    <property type="match status" value="1"/>
</dbReference>
<dbReference type="EMBL" id="BHXQ01000003">
    <property type="protein sequence ID" value="GCC51455.1"/>
    <property type="molecule type" value="Genomic_DNA"/>
</dbReference>
<dbReference type="InterPro" id="IPR055346">
    <property type="entry name" value="Fe-S_cluster_assembly_SufBD"/>
</dbReference>
<organism evidence="4 5">
    <name type="scientific">Chryseotalea sanaruensis</name>
    <dbReference type="NCBI Taxonomy" id="2482724"/>
    <lineage>
        <taxon>Bacteria</taxon>
        <taxon>Pseudomonadati</taxon>
        <taxon>Bacteroidota</taxon>
        <taxon>Cytophagia</taxon>
        <taxon>Cytophagales</taxon>
        <taxon>Chryseotaleaceae</taxon>
        <taxon>Chryseotalea</taxon>
    </lineage>
</organism>
<evidence type="ECO:0000313" key="5">
    <source>
        <dbReference type="Proteomes" id="UP000288227"/>
    </source>
</evidence>
<dbReference type="GO" id="GO:0016226">
    <property type="term" value="P:iron-sulfur cluster assembly"/>
    <property type="evidence" value="ECO:0007669"/>
    <property type="project" value="InterPro"/>
</dbReference>
<comment type="similarity">
    <text evidence="1">Belongs to the iron-sulfur cluster assembly SufBD family.</text>
</comment>
<dbReference type="AlphaFoldDB" id="A0A401U998"/>
<dbReference type="InterPro" id="IPR000825">
    <property type="entry name" value="SUF_FeS_clus_asmbl_SufBD_core"/>
</dbReference>
<feature type="domain" description="SUF system FeS cluster assembly SufBD core" evidence="2">
    <location>
        <begin position="172"/>
        <end position="397"/>
    </location>
</feature>
<proteinExistence type="inferred from homology"/>
<reference evidence="4 5" key="1">
    <citation type="submission" date="2018-11" db="EMBL/GenBank/DDBJ databases">
        <title>Chryseotalea sanarue gen. nov., sp., nov., a member of the family Cytophagaceae, isolated from a brackish lake in Hamamatsu Japan.</title>
        <authorList>
            <person name="Maejima Y."/>
            <person name="Iino T."/>
            <person name="Muraguchi Y."/>
            <person name="Fukuda K."/>
            <person name="Ohkuma M."/>
            <person name="Moriuchi R."/>
            <person name="Dohra H."/>
            <person name="Kimbara K."/>
            <person name="Shintani M."/>
        </authorList>
    </citation>
    <scope>NUCLEOTIDE SEQUENCE [LARGE SCALE GENOMIC DNA]</scope>
    <source>
        <strain evidence="4 5">Ys</strain>
    </source>
</reference>
<gene>
    <name evidence="4" type="primary">sufD</name>
    <name evidence="4" type="ORF">SanaruYs_16800</name>
</gene>
<dbReference type="Pfam" id="PF19295">
    <property type="entry name" value="SufBD_N"/>
    <property type="match status" value="1"/>
</dbReference>
<dbReference type="PANTHER" id="PTHR43575">
    <property type="entry name" value="PROTEIN ABCI7, CHLOROPLASTIC"/>
    <property type="match status" value="1"/>
</dbReference>
<dbReference type="Proteomes" id="UP000288227">
    <property type="component" value="Unassembled WGS sequence"/>
</dbReference>
<dbReference type="PANTHER" id="PTHR43575:SF1">
    <property type="entry name" value="PROTEIN ABCI7, CHLOROPLASTIC"/>
    <property type="match status" value="1"/>
</dbReference>
<sequence>MDLAVKNNLLENIAVPSDGTSAIRHQALYSLHSLGLPTSKTEEYKHTAISRLLEKNFQSLAVSTSKGNVVADTFRIQNLDAHVLVFINGEFDQAQSSFSTKELNIQPLAVALAERKEIVEKYFSKLADTKADAFVSLNTATWNNGLLIEIKNNVQVTKPILIHQINDASKSKIITASRNLILVGKSSEVSIIEKYDSIGEANFSTTVNEVFVAENAGLTYTLIQNDGGQRYQFNHTSIQQESNSRVNCFTLSLNGKAIRNNLQLSLDGEGIDSHMYGLYLLTGDTLADNHTVADHRKPNSISNELYKGVMDGNSKGVFNGKIYVRPQAQKTNAFQSNRNILLSDKATVNTKPQLEIWADDVKCSHGCTSGQLDEEALFYMQSRGISKDSARAFLLYAYAGEVIEKISNETLRNYIDNLVSERLHKNF</sequence>
<accession>A0A401U998</accession>
<dbReference type="Pfam" id="PF01458">
    <property type="entry name" value="SUFBD_core"/>
    <property type="match status" value="1"/>
</dbReference>
<evidence type="ECO:0000259" key="2">
    <source>
        <dbReference type="Pfam" id="PF01458"/>
    </source>
</evidence>
<evidence type="ECO:0000313" key="4">
    <source>
        <dbReference type="EMBL" id="GCC51455.1"/>
    </source>
</evidence>